<accession>A0A6G4XUI0</accession>
<dbReference type="Gene3D" id="2.50.20.20">
    <property type="match status" value="1"/>
</dbReference>
<dbReference type="AlphaFoldDB" id="A0A6G4XUI0"/>
<gene>
    <name evidence="1" type="ORF">G6045_36370</name>
</gene>
<dbReference type="Proteomes" id="UP000481109">
    <property type="component" value="Unassembled WGS sequence"/>
</dbReference>
<comment type="caution">
    <text evidence="1">The sequence shown here is derived from an EMBL/GenBank/DDBJ whole genome shotgun (WGS) entry which is preliminary data.</text>
</comment>
<organism evidence="1 2">
    <name type="scientific">Streptomyces mesophilus</name>
    <dbReference type="NCBI Taxonomy" id="1775132"/>
    <lineage>
        <taxon>Bacteria</taxon>
        <taxon>Bacillati</taxon>
        <taxon>Actinomycetota</taxon>
        <taxon>Actinomycetes</taxon>
        <taxon>Kitasatosporales</taxon>
        <taxon>Streptomycetaceae</taxon>
        <taxon>Streptomyces</taxon>
    </lineage>
</organism>
<keyword evidence="2" id="KW-1185">Reference proteome</keyword>
<evidence type="ECO:0000313" key="2">
    <source>
        <dbReference type="Proteomes" id="UP000481109"/>
    </source>
</evidence>
<name>A0A6G4XUI0_9ACTN</name>
<proteinExistence type="predicted"/>
<protein>
    <recommendedName>
        <fullName evidence="3">LppX_LprAFG lipoprotein</fullName>
    </recommendedName>
</protein>
<dbReference type="RefSeq" id="WP_165336502.1">
    <property type="nucleotide sequence ID" value="NZ_JAAKZW010000283.1"/>
</dbReference>
<dbReference type="EMBL" id="JAAKZW010000283">
    <property type="protein sequence ID" value="NGO81098.1"/>
    <property type="molecule type" value="Genomic_DNA"/>
</dbReference>
<evidence type="ECO:0000313" key="1">
    <source>
        <dbReference type="EMBL" id="NGO81098.1"/>
    </source>
</evidence>
<reference evidence="1 2" key="1">
    <citation type="submission" date="2020-02" db="EMBL/GenBank/DDBJ databases">
        <title>Whole-genome analyses of novel actinobacteria.</title>
        <authorList>
            <person name="Sahin N."/>
            <person name="Tokatli A."/>
        </authorList>
    </citation>
    <scope>NUCLEOTIDE SEQUENCE [LARGE SCALE GENOMIC DNA]</scope>
    <source>
        <strain evidence="1 2">YC504</strain>
    </source>
</reference>
<sequence length="247" mass="25704">MTVIPLGRARRSAVVGALSAGLFAGITGLVGCSSEDPDAGTNGMADLSAAKIHSQARAAADSVASVTVNADLVVKGQPYKIDMQLNSDGGTGKITDNGVSFRLLRVGDDVFMQADAALLKEGDKPAKPSKLSDKYVKVPEDDPKYKRLRAYTDKGDLLDMLLDLPGKLSKGDRSTVGSVRTIQLAAGNGDGGTIDVSLEGEPYPLRLVRAGGAGTLKLSDWGQSVTVEAPAKNEMVDFGEQLPKSTG</sequence>
<evidence type="ECO:0008006" key="3">
    <source>
        <dbReference type="Google" id="ProtNLM"/>
    </source>
</evidence>